<proteinExistence type="predicted"/>
<gene>
    <name evidence="1" type="ORF">EV182_008479</name>
</gene>
<reference evidence="1" key="1">
    <citation type="submission" date="2022-06" db="EMBL/GenBank/DDBJ databases">
        <title>Phylogenomic reconstructions and comparative analyses of Kickxellomycotina fungi.</title>
        <authorList>
            <person name="Reynolds N.K."/>
            <person name="Stajich J.E."/>
            <person name="Barry K."/>
            <person name="Grigoriev I.V."/>
            <person name="Crous P."/>
            <person name="Smith M.E."/>
        </authorList>
    </citation>
    <scope>NUCLEOTIDE SEQUENCE</scope>
    <source>
        <strain evidence="1">RSA 2271</strain>
    </source>
</reference>
<evidence type="ECO:0000313" key="1">
    <source>
        <dbReference type="EMBL" id="KAJ1669988.1"/>
    </source>
</evidence>
<evidence type="ECO:0000313" key="2">
    <source>
        <dbReference type="Proteomes" id="UP001145114"/>
    </source>
</evidence>
<dbReference type="EMBL" id="JAMZIH010009535">
    <property type="protein sequence ID" value="KAJ1669988.1"/>
    <property type="molecule type" value="Genomic_DNA"/>
</dbReference>
<keyword evidence="2" id="KW-1185">Reference proteome</keyword>
<sequence length="90" mass="10844">MDVLVRDYGVRKVVSDEVVGIYRSILKESRQFFDPNVRQFINVYARMRFEQWRRLDHDGKKLRKLHTARKYLSLLRRANAGIRKPILKVL</sequence>
<protein>
    <submittedName>
        <fullName evidence="1">Uncharacterized protein</fullName>
    </submittedName>
</protein>
<name>A0ACC1H7L6_9FUNG</name>
<organism evidence="1 2">
    <name type="scientific">Spiromyces aspiralis</name>
    <dbReference type="NCBI Taxonomy" id="68401"/>
    <lineage>
        <taxon>Eukaryota</taxon>
        <taxon>Fungi</taxon>
        <taxon>Fungi incertae sedis</taxon>
        <taxon>Zoopagomycota</taxon>
        <taxon>Kickxellomycotina</taxon>
        <taxon>Kickxellomycetes</taxon>
        <taxon>Kickxellales</taxon>
        <taxon>Kickxellaceae</taxon>
        <taxon>Spiromyces</taxon>
    </lineage>
</organism>
<accession>A0ACC1H7L6</accession>
<dbReference type="Proteomes" id="UP001145114">
    <property type="component" value="Unassembled WGS sequence"/>
</dbReference>
<feature type="non-terminal residue" evidence="1">
    <location>
        <position position="90"/>
    </location>
</feature>
<comment type="caution">
    <text evidence="1">The sequence shown here is derived from an EMBL/GenBank/DDBJ whole genome shotgun (WGS) entry which is preliminary data.</text>
</comment>